<comment type="caution">
    <text evidence="1">The sequence shown here is derived from an EMBL/GenBank/DDBJ whole genome shotgun (WGS) entry which is preliminary data.</text>
</comment>
<dbReference type="Proteomes" id="UP000631535">
    <property type="component" value="Unassembled WGS sequence"/>
</dbReference>
<dbReference type="SUPFAM" id="SSF55144">
    <property type="entry name" value="LigT-like"/>
    <property type="match status" value="1"/>
</dbReference>
<dbReference type="RefSeq" id="WP_189035903.1">
    <property type="nucleotide sequence ID" value="NZ_BMMP01000003.1"/>
</dbReference>
<accession>A0ABQ2LXN2</accession>
<evidence type="ECO:0000313" key="2">
    <source>
        <dbReference type="Proteomes" id="UP000631535"/>
    </source>
</evidence>
<dbReference type="InterPro" id="IPR009097">
    <property type="entry name" value="Cyclic_Pdiesterase"/>
</dbReference>
<dbReference type="EMBL" id="BMMP01000003">
    <property type="protein sequence ID" value="GGO44645.1"/>
    <property type="molecule type" value="Genomic_DNA"/>
</dbReference>
<sequence length="181" mass="19605">MTRSDGSDGGGWPDVVGDTALSVRVPEADPFVRTGSSAHITVLYPFLHVNRLGEAVHRELAALFAAHEAFTLSFEGFGRYPGVLYLDPLPKDPVEVLTKEVTRAWPEAEPYRGIFDGGLEPHLTVAVSEAPHGDDAAHEALAARLGPLLPISTEVTEVGLVVWDGSRWRERVSYPLGRPEG</sequence>
<dbReference type="Gene3D" id="3.90.1140.10">
    <property type="entry name" value="Cyclic phosphodiesterase"/>
    <property type="match status" value="1"/>
</dbReference>
<protein>
    <recommendedName>
        <fullName evidence="3">2'-5' RNA ligase family protein</fullName>
    </recommendedName>
</protein>
<keyword evidence="2" id="KW-1185">Reference proteome</keyword>
<gene>
    <name evidence="1" type="ORF">GCM10012287_10670</name>
</gene>
<dbReference type="Pfam" id="PF13563">
    <property type="entry name" value="2_5_RNA_ligase2"/>
    <property type="match status" value="1"/>
</dbReference>
<evidence type="ECO:0008006" key="3">
    <source>
        <dbReference type="Google" id="ProtNLM"/>
    </source>
</evidence>
<name>A0ABQ2LXN2_9ACTN</name>
<proteinExistence type="predicted"/>
<reference evidence="2" key="1">
    <citation type="journal article" date="2019" name="Int. J. Syst. Evol. Microbiol.">
        <title>The Global Catalogue of Microorganisms (GCM) 10K type strain sequencing project: providing services to taxonomists for standard genome sequencing and annotation.</title>
        <authorList>
            <consortium name="The Broad Institute Genomics Platform"/>
            <consortium name="The Broad Institute Genome Sequencing Center for Infectious Disease"/>
            <person name="Wu L."/>
            <person name="Ma J."/>
        </authorList>
    </citation>
    <scope>NUCLEOTIDE SEQUENCE [LARGE SCALE GENOMIC DNA]</scope>
    <source>
        <strain evidence="2">CGMCC 4.7178</strain>
    </source>
</reference>
<organism evidence="1 2">
    <name type="scientific">Streptomyces daqingensis</name>
    <dbReference type="NCBI Taxonomy" id="1472640"/>
    <lineage>
        <taxon>Bacteria</taxon>
        <taxon>Bacillati</taxon>
        <taxon>Actinomycetota</taxon>
        <taxon>Actinomycetes</taxon>
        <taxon>Kitasatosporales</taxon>
        <taxon>Streptomycetaceae</taxon>
        <taxon>Streptomyces</taxon>
    </lineage>
</organism>
<evidence type="ECO:0000313" key="1">
    <source>
        <dbReference type="EMBL" id="GGO44645.1"/>
    </source>
</evidence>